<feature type="signal peptide" evidence="1">
    <location>
        <begin position="1"/>
        <end position="18"/>
    </location>
</feature>
<dbReference type="InterPro" id="IPR007372">
    <property type="entry name" value="Lipid/polyisoprenoid-bd_YceI"/>
</dbReference>
<keyword evidence="1" id="KW-0732">Signal</keyword>
<dbReference type="Proteomes" id="UP001595812">
    <property type="component" value="Unassembled WGS sequence"/>
</dbReference>
<evidence type="ECO:0000256" key="1">
    <source>
        <dbReference type="SAM" id="SignalP"/>
    </source>
</evidence>
<evidence type="ECO:0000313" key="3">
    <source>
        <dbReference type="EMBL" id="MFC3878037.1"/>
    </source>
</evidence>
<keyword evidence="4" id="KW-1185">Reference proteome</keyword>
<dbReference type="PANTHER" id="PTHR34406:SF1">
    <property type="entry name" value="PROTEIN YCEI"/>
    <property type="match status" value="1"/>
</dbReference>
<dbReference type="SUPFAM" id="SSF101874">
    <property type="entry name" value="YceI-like"/>
    <property type="match status" value="1"/>
</dbReference>
<feature type="domain" description="Lipid/polyisoprenoid-binding YceI-like" evidence="2">
    <location>
        <begin position="31"/>
        <end position="191"/>
    </location>
</feature>
<dbReference type="Gene3D" id="2.40.128.110">
    <property type="entry name" value="Lipid/polyisoprenoid-binding, YceI-like"/>
    <property type="match status" value="1"/>
</dbReference>
<accession>A0ABV8AMT6</accession>
<reference evidence="4" key="1">
    <citation type="journal article" date="2019" name="Int. J. Syst. Evol. Microbiol.">
        <title>The Global Catalogue of Microorganisms (GCM) 10K type strain sequencing project: providing services to taxonomists for standard genome sequencing and annotation.</title>
        <authorList>
            <consortium name="The Broad Institute Genomics Platform"/>
            <consortium name="The Broad Institute Genome Sequencing Center for Infectious Disease"/>
            <person name="Wu L."/>
            <person name="Ma J."/>
        </authorList>
    </citation>
    <scope>NUCLEOTIDE SEQUENCE [LARGE SCALE GENOMIC DNA]</scope>
    <source>
        <strain evidence="4">CECT 8979</strain>
    </source>
</reference>
<dbReference type="EMBL" id="JBHSAT010000022">
    <property type="protein sequence ID" value="MFC3878037.1"/>
    <property type="molecule type" value="Genomic_DNA"/>
</dbReference>
<protein>
    <submittedName>
        <fullName evidence="3">YceI family protein</fullName>
    </submittedName>
</protein>
<feature type="chain" id="PRO_5046556116" evidence="1">
    <location>
        <begin position="19"/>
        <end position="193"/>
    </location>
</feature>
<dbReference type="PANTHER" id="PTHR34406">
    <property type="entry name" value="PROTEIN YCEI"/>
    <property type="match status" value="1"/>
</dbReference>
<organism evidence="3 4">
    <name type="scientific">Winogradskyella maritima</name>
    <dbReference type="NCBI Taxonomy" id="1517766"/>
    <lineage>
        <taxon>Bacteria</taxon>
        <taxon>Pseudomonadati</taxon>
        <taxon>Bacteroidota</taxon>
        <taxon>Flavobacteriia</taxon>
        <taxon>Flavobacteriales</taxon>
        <taxon>Flavobacteriaceae</taxon>
        <taxon>Winogradskyella</taxon>
    </lineage>
</organism>
<evidence type="ECO:0000259" key="2">
    <source>
        <dbReference type="SMART" id="SM00867"/>
    </source>
</evidence>
<name>A0ABV8AMT6_9FLAO</name>
<dbReference type="Pfam" id="PF04264">
    <property type="entry name" value="YceI"/>
    <property type="match status" value="1"/>
</dbReference>
<comment type="caution">
    <text evidence="3">The sequence shown here is derived from an EMBL/GenBank/DDBJ whole genome shotgun (WGS) entry which is preliminary data.</text>
</comment>
<evidence type="ECO:0000313" key="4">
    <source>
        <dbReference type="Proteomes" id="UP001595812"/>
    </source>
</evidence>
<dbReference type="SMART" id="SM00867">
    <property type="entry name" value="YceI"/>
    <property type="match status" value="1"/>
</dbReference>
<dbReference type="RefSeq" id="WP_386101608.1">
    <property type="nucleotide sequence ID" value="NZ_JBHSAT010000022.1"/>
</dbReference>
<proteinExistence type="predicted"/>
<dbReference type="InterPro" id="IPR036761">
    <property type="entry name" value="TTHA0802/YceI-like_sf"/>
</dbReference>
<sequence length="193" mass="21800">MKTLLYCLTFLCSLSVIDAQTNSDETTKTYTLNLDKSVINWRGYYLFQVGEHKGTVNFSKGELTAKNGKITGGRFTIDMTSITNPDYEKSGNGPVAHLKNADFFDVETHHTANLVITKVVYHPNENLHQCFADLTIKGVTLQTEFWANANSKTKTMTTDFKIDRTRWGIVYNNKAKDHAISDGIDFNVILKFD</sequence>
<gene>
    <name evidence="3" type="ORF">ACFOSX_12435</name>
</gene>